<dbReference type="OrthoDB" id="5379939at2"/>
<evidence type="ECO:0000259" key="1">
    <source>
        <dbReference type="SMART" id="SM00245"/>
    </source>
</evidence>
<dbReference type="Gene3D" id="2.30.42.10">
    <property type="match status" value="1"/>
</dbReference>
<dbReference type="AlphaFoldDB" id="A0A6I3LK64"/>
<feature type="domain" description="Tail specific protease" evidence="1">
    <location>
        <begin position="448"/>
        <end position="646"/>
    </location>
</feature>
<gene>
    <name evidence="2" type="ORF">GJV76_08550</name>
</gene>
<proteinExistence type="predicted"/>
<reference evidence="2 3" key="1">
    <citation type="submission" date="2019-11" db="EMBL/GenBank/DDBJ databases">
        <title>Genome of Strain BIT-d1.</title>
        <authorList>
            <person name="Yang Y."/>
        </authorList>
    </citation>
    <scope>NUCLEOTIDE SEQUENCE [LARGE SCALE GENOMIC DNA]</scope>
    <source>
        <strain evidence="2 3">BIT-d1</strain>
    </source>
</reference>
<dbReference type="GO" id="GO:0030288">
    <property type="term" value="C:outer membrane-bounded periplasmic space"/>
    <property type="evidence" value="ECO:0007669"/>
    <property type="project" value="TreeGrafter"/>
</dbReference>
<dbReference type="InterPro" id="IPR036034">
    <property type="entry name" value="PDZ_sf"/>
</dbReference>
<name>A0A6I3LK64_9FLAO</name>
<protein>
    <submittedName>
        <fullName evidence="2">Peptidase S41</fullName>
    </submittedName>
</protein>
<dbReference type="Gene3D" id="3.90.226.10">
    <property type="entry name" value="2-enoyl-CoA Hydratase, Chain A, domain 1"/>
    <property type="match status" value="1"/>
</dbReference>
<dbReference type="CDD" id="cd07562">
    <property type="entry name" value="Peptidase_S41_TRI"/>
    <property type="match status" value="1"/>
</dbReference>
<dbReference type="Pfam" id="PF03572">
    <property type="entry name" value="Peptidase_S41"/>
    <property type="match status" value="1"/>
</dbReference>
<dbReference type="InterPro" id="IPR005151">
    <property type="entry name" value="Tail-specific_protease"/>
</dbReference>
<dbReference type="GO" id="GO:0004175">
    <property type="term" value="F:endopeptidase activity"/>
    <property type="evidence" value="ECO:0007669"/>
    <property type="project" value="TreeGrafter"/>
</dbReference>
<evidence type="ECO:0000313" key="3">
    <source>
        <dbReference type="Proteomes" id="UP000438760"/>
    </source>
</evidence>
<dbReference type="SUPFAM" id="SSF52096">
    <property type="entry name" value="ClpP/crotonase"/>
    <property type="match status" value="1"/>
</dbReference>
<dbReference type="EMBL" id="WMJX01000015">
    <property type="protein sequence ID" value="MTG98177.1"/>
    <property type="molecule type" value="Genomic_DNA"/>
</dbReference>
<dbReference type="InterPro" id="IPR029045">
    <property type="entry name" value="ClpP/crotonase-like_dom_sf"/>
</dbReference>
<dbReference type="Gene3D" id="2.60.120.260">
    <property type="entry name" value="Galactose-binding domain-like"/>
    <property type="match status" value="1"/>
</dbReference>
<dbReference type="PANTHER" id="PTHR32060:SF30">
    <property type="entry name" value="CARBOXY-TERMINAL PROCESSING PROTEASE CTPA"/>
    <property type="match status" value="1"/>
</dbReference>
<dbReference type="SMART" id="SM00245">
    <property type="entry name" value="TSPc"/>
    <property type="match status" value="1"/>
</dbReference>
<dbReference type="PANTHER" id="PTHR32060">
    <property type="entry name" value="TAIL-SPECIFIC PROTEASE"/>
    <property type="match status" value="1"/>
</dbReference>
<keyword evidence="3" id="KW-1185">Reference proteome</keyword>
<dbReference type="GO" id="GO:0007165">
    <property type="term" value="P:signal transduction"/>
    <property type="evidence" value="ECO:0007669"/>
    <property type="project" value="TreeGrafter"/>
</dbReference>
<sequence length="669" mass="76271">MINNQDKQSSYGDFGGVYFEFPNTYIGKEMELTVYLKTNEVTGTAGVFYKTDARMPIQYAEVKGVKGTNDWQKISLKKAIKQSHIDQIGIGVMLKGSGTIWVDQVELKIDGQDYKNSTVYTKPIYKADLDKMFDNGSEVEIPSNYNEEDLDKLALLGQFWGFLKYHHPMIAKGEYNWDYELFRILPKYLSVKTKEQTQQILLNWIDSLGTLPHSSKEIENSIAMDWISKYDLNHELQSRLKTIANFPLTEDHYYLTQGRYVPIADYINERPYEQFALPDTGFRLLALYRYWNMVEYFYPYKSLIDNKWSEVLSTHLRPFIDASTELAYELALTALLTELNDSHALLLAGNNAIEQSLGEYHAPIRLNKIEGKWIVTEIYNPELLNGIEIKVGDEVTHINQETLASIEIRNKNRYPASNDAVYYRDLQRDLLRSPKEILNITYLSGNKSKSIDLKLYKRKELNIYYTFKVDRTKKGYYLLNNNIGYITLANVTNEDIEEVKKQFSDTKGIIIDARNYPSAFVPHSLGSYFVCKPTPFLKNLFPTLSFPGAFEFSKELTIKPGETKYKGKVVVLINEVSQSASEYAIMALKAGDNVTLVGAHTAGTNGDTAQVVLPGNRVALIGGAGIYYPSGNVTQREGIKPDVEVNITRKGIIEGKDEVLEKAKELLMR</sequence>
<dbReference type="GO" id="GO:0008236">
    <property type="term" value="F:serine-type peptidase activity"/>
    <property type="evidence" value="ECO:0007669"/>
    <property type="project" value="InterPro"/>
</dbReference>
<organism evidence="2 3">
    <name type="scientific">Myroides albus</name>
    <dbReference type="NCBI Taxonomy" id="2562892"/>
    <lineage>
        <taxon>Bacteria</taxon>
        <taxon>Pseudomonadati</taxon>
        <taxon>Bacteroidota</taxon>
        <taxon>Flavobacteriia</taxon>
        <taxon>Flavobacteriales</taxon>
        <taxon>Flavobacteriaceae</taxon>
        <taxon>Myroides</taxon>
    </lineage>
</organism>
<dbReference type="RefSeq" id="WP_155092206.1">
    <property type="nucleotide sequence ID" value="NZ_CP102754.1"/>
</dbReference>
<comment type="caution">
    <text evidence="2">The sequence shown here is derived from an EMBL/GenBank/DDBJ whole genome shotgun (WGS) entry which is preliminary data.</text>
</comment>
<accession>A0A6I3LK64</accession>
<dbReference type="Proteomes" id="UP000438760">
    <property type="component" value="Unassembled WGS sequence"/>
</dbReference>
<dbReference type="GO" id="GO:0006508">
    <property type="term" value="P:proteolysis"/>
    <property type="evidence" value="ECO:0007669"/>
    <property type="project" value="InterPro"/>
</dbReference>
<evidence type="ECO:0000313" key="2">
    <source>
        <dbReference type="EMBL" id="MTG98177.1"/>
    </source>
</evidence>